<keyword evidence="11" id="KW-1185">Reference proteome</keyword>
<protein>
    <submittedName>
        <fullName evidence="10">FtsX-like permease family protein</fullName>
    </submittedName>
</protein>
<evidence type="ECO:0000256" key="2">
    <source>
        <dbReference type="ARBA" id="ARBA00022475"/>
    </source>
</evidence>
<evidence type="ECO:0000256" key="1">
    <source>
        <dbReference type="ARBA" id="ARBA00004651"/>
    </source>
</evidence>
<dbReference type="InterPro" id="IPR003838">
    <property type="entry name" value="ABC3_permease_C"/>
</dbReference>
<feature type="transmembrane region" description="Helical" evidence="7">
    <location>
        <begin position="838"/>
        <end position="859"/>
    </location>
</feature>
<comment type="subcellular location">
    <subcellularLocation>
        <location evidence="1">Cell membrane</location>
        <topology evidence="1">Multi-pass membrane protein</topology>
    </subcellularLocation>
</comment>
<proteinExistence type="predicted"/>
<keyword evidence="2" id="KW-1003">Cell membrane</keyword>
<dbReference type="InterPro" id="IPR025857">
    <property type="entry name" value="MacB_PCD"/>
</dbReference>
<dbReference type="EMBL" id="JAUNQW010000007">
    <property type="protein sequence ID" value="MDO5457248.1"/>
    <property type="molecule type" value="Genomic_DNA"/>
</dbReference>
<feature type="coiled-coil region" evidence="6">
    <location>
        <begin position="268"/>
        <end position="358"/>
    </location>
</feature>
<name>A0AA43ZSQ7_9LACT</name>
<dbReference type="InterPro" id="IPR038766">
    <property type="entry name" value="Membrane_comp_ABC_pdt"/>
</dbReference>
<feature type="transmembrane region" description="Helical" evidence="7">
    <location>
        <begin position="21"/>
        <end position="45"/>
    </location>
</feature>
<feature type="transmembrane region" description="Helical" evidence="7">
    <location>
        <begin position="387"/>
        <end position="408"/>
    </location>
</feature>
<comment type="caution">
    <text evidence="10">The sequence shown here is derived from an EMBL/GenBank/DDBJ whole genome shotgun (WGS) entry which is preliminary data.</text>
</comment>
<evidence type="ECO:0000259" key="9">
    <source>
        <dbReference type="Pfam" id="PF12704"/>
    </source>
</evidence>
<dbReference type="AlphaFoldDB" id="A0AA43ZSQ7"/>
<keyword evidence="6" id="KW-0175">Coiled coil</keyword>
<organism evidence="10 11">
    <name type="scientific">Atopococcus tabaci</name>
    <dbReference type="NCBI Taxonomy" id="269774"/>
    <lineage>
        <taxon>Bacteria</taxon>
        <taxon>Bacillati</taxon>
        <taxon>Bacillota</taxon>
        <taxon>Bacilli</taxon>
        <taxon>Lactobacillales</taxon>
        <taxon>Carnobacteriaceae</taxon>
        <taxon>Atopococcus</taxon>
    </lineage>
</organism>
<evidence type="ECO:0000256" key="7">
    <source>
        <dbReference type="SAM" id="Phobius"/>
    </source>
</evidence>
<feature type="domain" description="ABC3 transporter permease C-terminal" evidence="8">
    <location>
        <begin position="387"/>
        <end position="500"/>
    </location>
</feature>
<keyword evidence="4 7" id="KW-1133">Transmembrane helix</keyword>
<sequence length="913" mass="102795">MKLKSIFKNTFRTLWHTKARFISILIIVMLGVAMFVGVFASGYVMEHTSDQYFKTTNRSDQIIRSSIGLVDEDIKSLEKNMEEDMTIQATYFEDAFISEGNSLTRIYSYASNPDQDEVNQWQVAEGRLPEAEGEIALDAYDSAQKNYKIGDILEVSKGEGEQLDHLTDQTYEIVGLVNSSLYIENGQRGYTDVGNGSLEAFALVNEKDFDSDVYQQAFIKYPEADEYQSYTEEYENFIEKKNKQVDSLLSDQVSQRAQELYEEGKADLGQAEADLQAGRDQLEEGQEELDRIADQLDDNGLLDRPADLLPPVLRSQVQAYEEGLEDFNQEKEEAEREFDQAEADIEEAHDQLTQLEDASVMVLDRSDDPAYAGYGRNADRIKAIARVFPVFFFIVAILVSLTTMTRMVDEGRLEMGILKSFGYNNSQTALKYVTYAFLAGLSGWLLGLIGYVIFPTVIYNAYGSLYTMPDVILTTYPWITWTSLAGAVLATLGAALFALVPSLQSSPADLMHPKAPKQGKRILLERITPLWNALSFNYKITLRNLFRYKKRMFMTIFGIAGCMALMVMGFGISDSLNDVLDGQFGQINQYDAVVSLYKDADPEDVDNFEQAVSDNELIDAGLSLTVEDLTLKVEGENDQNLSLVSPHDVGSFGAYINLEDVESGEISALPKEGILITEKIAEMKGLSKGDTLEATSEEDETYEFLIEGVVKNYQGHYAYLHPEAYESIMNETMKTNQAWLMYQLNSEKEALLSDELVEHESVNGVLSVTEIAEQFEESLSSLDLVVTMLIIAAALLAFVVLYNLTNVNIGERQKELATIKVLGFYDNEVSMYIFRENIFLTLLGIIFGSMLGALLHQYIVRVVEFDDLMFGRHIHLSSYIYSALLTLLFSAVVMFFMHFKLKKTKMIDALNED</sequence>
<feature type="domain" description="MacB-like periplasmic core" evidence="9">
    <location>
        <begin position="25"/>
        <end position="180"/>
    </location>
</feature>
<feature type="domain" description="ABC3 transporter permease C-terminal" evidence="8">
    <location>
        <begin position="788"/>
        <end position="899"/>
    </location>
</feature>
<dbReference type="Proteomes" id="UP001171751">
    <property type="component" value="Unassembled WGS sequence"/>
</dbReference>
<evidence type="ECO:0000256" key="3">
    <source>
        <dbReference type="ARBA" id="ARBA00022692"/>
    </source>
</evidence>
<feature type="transmembrane region" description="Helical" evidence="7">
    <location>
        <begin position="879"/>
        <end position="897"/>
    </location>
</feature>
<dbReference type="GO" id="GO:0005886">
    <property type="term" value="C:plasma membrane"/>
    <property type="evidence" value="ECO:0007669"/>
    <property type="project" value="UniProtKB-SubCell"/>
</dbReference>
<dbReference type="PANTHER" id="PTHR30287">
    <property type="entry name" value="MEMBRANE COMPONENT OF PREDICTED ABC SUPERFAMILY METABOLITE UPTAKE TRANSPORTER"/>
    <property type="match status" value="1"/>
</dbReference>
<evidence type="ECO:0000313" key="11">
    <source>
        <dbReference type="Proteomes" id="UP001171751"/>
    </source>
</evidence>
<feature type="transmembrane region" description="Helical" evidence="7">
    <location>
        <begin position="552"/>
        <end position="572"/>
    </location>
</feature>
<keyword evidence="5 7" id="KW-0472">Membrane</keyword>
<dbReference type="Pfam" id="PF12704">
    <property type="entry name" value="MacB_PCD"/>
    <property type="match status" value="1"/>
</dbReference>
<feature type="transmembrane region" description="Helical" evidence="7">
    <location>
        <begin position="784"/>
        <end position="804"/>
    </location>
</feature>
<accession>A0AA43ZSQ7</accession>
<evidence type="ECO:0000256" key="6">
    <source>
        <dbReference type="SAM" id="Coils"/>
    </source>
</evidence>
<evidence type="ECO:0000256" key="4">
    <source>
        <dbReference type="ARBA" id="ARBA00022989"/>
    </source>
</evidence>
<dbReference type="Pfam" id="PF02687">
    <property type="entry name" value="FtsX"/>
    <property type="match status" value="2"/>
</dbReference>
<dbReference type="PANTHER" id="PTHR30287:SF1">
    <property type="entry name" value="INNER MEMBRANE PROTEIN"/>
    <property type="match status" value="1"/>
</dbReference>
<evidence type="ECO:0000313" key="10">
    <source>
        <dbReference type="EMBL" id="MDO5457248.1"/>
    </source>
</evidence>
<feature type="transmembrane region" description="Helical" evidence="7">
    <location>
        <begin position="478"/>
        <end position="500"/>
    </location>
</feature>
<gene>
    <name evidence="10" type="ORF">Q4F26_02800</name>
</gene>
<keyword evidence="3 7" id="KW-0812">Transmembrane</keyword>
<evidence type="ECO:0000256" key="5">
    <source>
        <dbReference type="ARBA" id="ARBA00023136"/>
    </source>
</evidence>
<feature type="transmembrane region" description="Helical" evidence="7">
    <location>
        <begin position="429"/>
        <end position="458"/>
    </location>
</feature>
<reference evidence="10" key="1">
    <citation type="submission" date="2023-07" db="EMBL/GenBank/DDBJ databases">
        <title>Between Cages and Wild: Unraveling the Impact of Captivity on Animal Microbiomes and Antimicrobial Resistance.</title>
        <authorList>
            <person name="Schmartz G.P."/>
            <person name="Rehner J."/>
            <person name="Schuff M.J."/>
            <person name="Becker S.L."/>
            <person name="Kravczyk M."/>
            <person name="Gurevich A."/>
            <person name="Francke R."/>
            <person name="Mueller R."/>
            <person name="Keller V."/>
            <person name="Keller A."/>
        </authorList>
    </citation>
    <scope>NUCLEOTIDE SEQUENCE</scope>
    <source>
        <strain evidence="10">S39M_St_73</strain>
    </source>
</reference>
<evidence type="ECO:0000259" key="8">
    <source>
        <dbReference type="Pfam" id="PF02687"/>
    </source>
</evidence>